<gene>
    <name evidence="2" type="ORF">ACFSXZ_23645</name>
</gene>
<evidence type="ECO:0000313" key="3">
    <source>
        <dbReference type="Proteomes" id="UP001597417"/>
    </source>
</evidence>
<accession>A0ABW5FXH3</accession>
<proteinExistence type="predicted"/>
<dbReference type="GO" id="GO:0016746">
    <property type="term" value="F:acyltransferase activity"/>
    <property type="evidence" value="ECO:0007669"/>
    <property type="project" value="UniProtKB-KW"/>
</dbReference>
<sequence length="216" mass="23562">MLADHFPLFGLRLTTPRLELRLPSDVELAALAELAAQGVHDPEKMPFFVPWTDGPPSGVARGVIQHHWLRLGEWEPRGWELKLAVFHEGAVVGQQAIGARDFAVTREVSTGSWLGLRYHGQGIGTEMRAAVLHLAFAGLAAQDAVSGAWQDNHASLAVSRKLGYRPDGVARRTVRGALAIEQRLRLPRSDWENGHRPPVTIDGLPPCLPLFGVSAS</sequence>
<dbReference type="PROSITE" id="PS51186">
    <property type="entry name" value="GNAT"/>
    <property type="match status" value="1"/>
</dbReference>
<dbReference type="SUPFAM" id="SSF55729">
    <property type="entry name" value="Acyl-CoA N-acyltransferases (Nat)"/>
    <property type="match status" value="1"/>
</dbReference>
<organism evidence="2 3">
    <name type="scientific">Amycolatopsis pigmentata</name>
    <dbReference type="NCBI Taxonomy" id="450801"/>
    <lineage>
        <taxon>Bacteria</taxon>
        <taxon>Bacillati</taxon>
        <taxon>Actinomycetota</taxon>
        <taxon>Actinomycetes</taxon>
        <taxon>Pseudonocardiales</taxon>
        <taxon>Pseudonocardiaceae</taxon>
        <taxon>Amycolatopsis</taxon>
    </lineage>
</organism>
<dbReference type="RefSeq" id="WP_378267328.1">
    <property type="nucleotide sequence ID" value="NZ_JBHUKR010000011.1"/>
</dbReference>
<dbReference type="EC" id="2.3.-.-" evidence="2"/>
<reference evidence="3" key="1">
    <citation type="journal article" date="2019" name="Int. J. Syst. Evol. Microbiol.">
        <title>The Global Catalogue of Microorganisms (GCM) 10K type strain sequencing project: providing services to taxonomists for standard genome sequencing and annotation.</title>
        <authorList>
            <consortium name="The Broad Institute Genomics Platform"/>
            <consortium name="The Broad Institute Genome Sequencing Center for Infectious Disease"/>
            <person name="Wu L."/>
            <person name="Ma J."/>
        </authorList>
    </citation>
    <scope>NUCLEOTIDE SEQUENCE [LARGE SCALE GENOMIC DNA]</scope>
    <source>
        <strain evidence="3">CGMCC 4.7645</strain>
    </source>
</reference>
<dbReference type="Proteomes" id="UP001597417">
    <property type="component" value="Unassembled WGS sequence"/>
</dbReference>
<protein>
    <submittedName>
        <fullName evidence="2">GNAT family N-acetyltransferase</fullName>
        <ecNumber evidence="2">2.3.-.-</ecNumber>
    </submittedName>
</protein>
<dbReference type="Pfam" id="PF13302">
    <property type="entry name" value="Acetyltransf_3"/>
    <property type="match status" value="1"/>
</dbReference>
<keyword evidence="2" id="KW-0012">Acyltransferase</keyword>
<dbReference type="PANTHER" id="PTHR43441">
    <property type="entry name" value="RIBOSOMAL-PROTEIN-SERINE ACETYLTRANSFERASE"/>
    <property type="match status" value="1"/>
</dbReference>
<dbReference type="Gene3D" id="3.40.630.30">
    <property type="match status" value="1"/>
</dbReference>
<dbReference type="PANTHER" id="PTHR43441:SF11">
    <property type="entry name" value="RIBOSOMAL-PROTEIN-SERINE ACETYLTRANSFERASE"/>
    <property type="match status" value="1"/>
</dbReference>
<dbReference type="EMBL" id="JBHUKR010000011">
    <property type="protein sequence ID" value="MFD2419330.1"/>
    <property type="molecule type" value="Genomic_DNA"/>
</dbReference>
<keyword evidence="2" id="KW-0808">Transferase</keyword>
<keyword evidence="3" id="KW-1185">Reference proteome</keyword>
<dbReference type="InterPro" id="IPR016181">
    <property type="entry name" value="Acyl_CoA_acyltransferase"/>
</dbReference>
<feature type="domain" description="N-acetyltransferase" evidence="1">
    <location>
        <begin position="18"/>
        <end position="187"/>
    </location>
</feature>
<dbReference type="InterPro" id="IPR051908">
    <property type="entry name" value="Ribosomal_N-acetyltransferase"/>
</dbReference>
<evidence type="ECO:0000259" key="1">
    <source>
        <dbReference type="PROSITE" id="PS51186"/>
    </source>
</evidence>
<dbReference type="InterPro" id="IPR000182">
    <property type="entry name" value="GNAT_dom"/>
</dbReference>
<name>A0ABW5FXH3_9PSEU</name>
<evidence type="ECO:0000313" key="2">
    <source>
        <dbReference type="EMBL" id="MFD2419330.1"/>
    </source>
</evidence>
<comment type="caution">
    <text evidence="2">The sequence shown here is derived from an EMBL/GenBank/DDBJ whole genome shotgun (WGS) entry which is preliminary data.</text>
</comment>